<protein>
    <recommendedName>
        <fullName evidence="6">Exocyst complex component Sec6</fullName>
    </recommendedName>
</protein>
<name>W4G0L6_APHAT</name>
<dbReference type="EMBL" id="KI913149">
    <property type="protein sequence ID" value="ETV73252.1"/>
    <property type="molecule type" value="Genomic_DNA"/>
</dbReference>
<evidence type="ECO:0000256" key="2">
    <source>
        <dbReference type="ARBA" id="ARBA00022448"/>
    </source>
</evidence>
<evidence type="ECO:0000313" key="5">
    <source>
        <dbReference type="EMBL" id="ETV73252.1"/>
    </source>
</evidence>
<dbReference type="OrthoDB" id="190098at2759"/>
<dbReference type="InterPro" id="IPR010326">
    <property type="entry name" value="EXOC3/Sec6"/>
</dbReference>
<feature type="region of interest" description="Disordered" evidence="4">
    <location>
        <begin position="734"/>
        <end position="766"/>
    </location>
</feature>
<keyword evidence="2" id="KW-0813">Transport</keyword>
<keyword evidence="3" id="KW-0268">Exocytosis</keyword>
<dbReference type="VEuPathDB" id="FungiDB:H257_11794"/>
<dbReference type="GO" id="GO:0000145">
    <property type="term" value="C:exocyst"/>
    <property type="evidence" value="ECO:0007669"/>
    <property type="project" value="InterPro"/>
</dbReference>
<organism evidence="5">
    <name type="scientific">Aphanomyces astaci</name>
    <name type="common">Crayfish plague agent</name>
    <dbReference type="NCBI Taxonomy" id="112090"/>
    <lineage>
        <taxon>Eukaryota</taxon>
        <taxon>Sar</taxon>
        <taxon>Stramenopiles</taxon>
        <taxon>Oomycota</taxon>
        <taxon>Saprolegniomycetes</taxon>
        <taxon>Saprolegniales</taxon>
        <taxon>Verrucalvaceae</taxon>
        <taxon>Aphanomyces</taxon>
    </lineage>
</organism>
<dbReference type="GO" id="GO:0051601">
    <property type="term" value="P:exocyst localization"/>
    <property type="evidence" value="ECO:0007669"/>
    <property type="project" value="TreeGrafter"/>
</dbReference>
<dbReference type="RefSeq" id="XP_009837128.1">
    <property type="nucleotide sequence ID" value="XM_009838826.1"/>
</dbReference>
<dbReference type="Pfam" id="PF06046">
    <property type="entry name" value="Sec6"/>
    <property type="match status" value="1"/>
</dbReference>
<dbReference type="PANTHER" id="PTHR21292">
    <property type="entry name" value="EXOCYST COMPLEX COMPONENT SEC6-RELATED"/>
    <property type="match status" value="1"/>
</dbReference>
<dbReference type="PANTHER" id="PTHR21292:SF1">
    <property type="entry name" value="EXOCYST COMPLEX COMPONENT 3"/>
    <property type="match status" value="1"/>
</dbReference>
<feature type="compositionally biased region" description="Low complexity" evidence="4">
    <location>
        <begin position="735"/>
        <end position="753"/>
    </location>
</feature>
<evidence type="ECO:0000256" key="3">
    <source>
        <dbReference type="ARBA" id="ARBA00022483"/>
    </source>
</evidence>
<evidence type="ECO:0000256" key="1">
    <source>
        <dbReference type="ARBA" id="ARBA00009447"/>
    </source>
</evidence>
<dbReference type="Gene3D" id="1.10.357.50">
    <property type="match status" value="1"/>
</dbReference>
<dbReference type="STRING" id="112090.W4G0L6"/>
<dbReference type="GeneID" id="20813790"/>
<dbReference type="Gene3D" id="1.10.357.70">
    <property type="entry name" value="Exocyst complex component Sec6, C-terminal domain"/>
    <property type="match status" value="1"/>
</dbReference>
<dbReference type="GO" id="GO:0006887">
    <property type="term" value="P:exocytosis"/>
    <property type="evidence" value="ECO:0007669"/>
    <property type="project" value="UniProtKB-KW"/>
</dbReference>
<evidence type="ECO:0008006" key="6">
    <source>
        <dbReference type="Google" id="ProtNLM"/>
    </source>
</evidence>
<feature type="compositionally biased region" description="Basic residues" evidence="4">
    <location>
        <begin position="754"/>
        <end position="766"/>
    </location>
</feature>
<gene>
    <name evidence="5" type="ORF">H257_11794</name>
</gene>
<comment type="similarity">
    <text evidence="1">Belongs to the SEC6 family.</text>
</comment>
<dbReference type="InterPro" id="IPR042532">
    <property type="entry name" value="EXOC3/Sec6_C"/>
</dbReference>
<proteinExistence type="inferred from homology"/>
<accession>W4G0L6</accession>
<dbReference type="GO" id="GO:0000149">
    <property type="term" value="F:SNARE binding"/>
    <property type="evidence" value="ECO:0007669"/>
    <property type="project" value="TreeGrafter"/>
</dbReference>
<sequence>MTPPTLAARLEQEARDPIEVLRVRLKDVSETSVLNTQQLLEIKSDYLHRAESTKGQLDGFVQAQIDEIERASMLLSFDASVAKVSLSLRNMGTSCNRMREELGDEGVASEVSIARRNLKDLHTQMQFYEDLPAKLAEMEHTLQANLGELVSVFGKFLVMDDWRQKMLLQLYMASKDNQDDTLNSKHVSKALAAILPRLNDIDHIGNRILDGTWSIVINCIEMVQFDRKRLIDAFQIVDHLEKRKRKRVDMKKLYLDNSLQPINEASSAPSMFQKCRDHLQTSLQARVADLFVYPPDQDFAQAFNGMLNNASNLLLDLEYVERDVAPCFPPSIDAVQVFVTSYNSALEVQFAQICGKAELGVAQKLQLVQWLDYYNTQVGKYRSGTVSDVLDQTANLVMRLYLDGIQDQIHTWVTNIYNRDEEAVVGPSGELHSTRPNDIMNILSSQITIAQEWLSGGLLARVVLTCLTALMDQLKARALRFASTLTTTTDIEALCSFINDTDVLQSKCMELIDTIQFPSSANQIEEVAQLTAGLGDTLNTTSADIVALAVHACGLIVHKIFDEIEADTTGHWFGKKWDDQDPVVENLLVTLEDFFKDLQAWISSSFFYAKVVRHALDRCVDEYTNRFVARTAVLSNVELAYRVMDQDVKHVHGFFMKFESELRRSGLRTADDLTKHLEPMSMLGALVSRRMTLDDLARDLYDLDQQGLMDDASVKRSKLLKDLMVATKRLVPALSSSSQGTMSQGGKATTTKQTKPKKATFFKKAKDKADDKAQPITTTTDVAATGDFEVKTTSLDAFLSH</sequence>
<dbReference type="AlphaFoldDB" id="W4G0L6"/>
<evidence type="ECO:0000256" key="4">
    <source>
        <dbReference type="SAM" id="MobiDB-lite"/>
    </source>
</evidence>
<reference evidence="5" key="1">
    <citation type="submission" date="2013-12" db="EMBL/GenBank/DDBJ databases">
        <title>The Genome Sequence of Aphanomyces astaci APO3.</title>
        <authorList>
            <consortium name="The Broad Institute Genomics Platform"/>
            <person name="Russ C."/>
            <person name="Tyler B."/>
            <person name="van West P."/>
            <person name="Dieguez-Uribeondo J."/>
            <person name="Young S.K."/>
            <person name="Zeng Q."/>
            <person name="Gargeya S."/>
            <person name="Fitzgerald M."/>
            <person name="Abouelleil A."/>
            <person name="Alvarado L."/>
            <person name="Chapman S.B."/>
            <person name="Gainer-Dewar J."/>
            <person name="Goldberg J."/>
            <person name="Griggs A."/>
            <person name="Gujja S."/>
            <person name="Hansen M."/>
            <person name="Howarth C."/>
            <person name="Imamovic A."/>
            <person name="Ireland A."/>
            <person name="Larimer J."/>
            <person name="McCowan C."/>
            <person name="Murphy C."/>
            <person name="Pearson M."/>
            <person name="Poon T.W."/>
            <person name="Priest M."/>
            <person name="Roberts A."/>
            <person name="Saif S."/>
            <person name="Shea T."/>
            <person name="Sykes S."/>
            <person name="Wortman J."/>
            <person name="Nusbaum C."/>
            <person name="Birren B."/>
        </authorList>
    </citation>
    <scope>NUCLEOTIDE SEQUENCE [LARGE SCALE GENOMIC DNA]</scope>
    <source>
        <strain evidence="5">APO3</strain>
    </source>
</reference>